<feature type="transmembrane region" description="Helical" evidence="3">
    <location>
        <begin position="557"/>
        <end position="579"/>
    </location>
</feature>
<feature type="region of interest" description="Disordered" evidence="2">
    <location>
        <begin position="44"/>
        <end position="104"/>
    </location>
</feature>
<keyword evidence="3" id="KW-0472">Membrane</keyword>
<gene>
    <name evidence="4" type="ORF">LTR78_009408</name>
</gene>
<evidence type="ECO:0000313" key="5">
    <source>
        <dbReference type="Proteomes" id="UP001274830"/>
    </source>
</evidence>
<dbReference type="EMBL" id="JAUTXT010000052">
    <property type="protein sequence ID" value="KAK3670716.1"/>
    <property type="molecule type" value="Genomic_DNA"/>
</dbReference>
<sequence length="710" mass="82267">MASTETVNALLKRLDAQRDAYQETFSLIHEVLAQNLAAIVPSGAPVPATQTSEVPPTPRSPRQSVSGTTAERSKKHRKFSGGLATLTTSSDSKHTGNSDSEADDEELYASHFLEPEIYDEEGLRTHLPKIKYYEHTSKVLQTVIDNPKRMLQKPLIPHRKGQLEDRSHFSHYQVFDVGTDGALLQVERTDIEQEASRAQAIWHAIRELNQPPKERLAVGRITILRELSPILFGAAHFAFSKHFDVDELFRHLVAVDGSSANFHRAFDSDERKQRSFVFNFEYYTIVGQDCEPMRWQTSDLQNKRSAHHIPITRCSSVVALVLNGPAVRKVRNPSRRAVNSHGFAYDPWSSWQVLNLQCYPDWNASTEVHDSTRHYVNGVEAFMVTVLGEFRDAQKRFELIYRAITKLITPPLDFMFDADIRDELLFEDGDLTYSRRYFWASTTLALVNESIRNMLEAYEDNFTDDVWEGTHKTLWPLLEYDSARNVYFRKRMALLRTRFEQEIENLKKQMQENDDRRDEIHNLKEELFKDAHHRTLLVRIEHFEEATLDNVEILLMLFRPFAVVTVAICVPFFVLVGSLNTKEGMHWWRSKTRDLFQWIGLTLKWLFRKHSEENDNLSRTSSIDEMYGLRRLSASRSTSQQKARDLPLRKITTTQKFEISRQSIDVRNVDHELTREGNGVMRAPPARSQSSNLAVMWAEEREGKRRRTVQ</sequence>
<organism evidence="4 5">
    <name type="scientific">Recurvomyces mirabilis</name>
    <dbReference type="NCBI Taxonomy" id="574656"/>
    <lineage>
        <taxon>Eukaryota</taxon>
        <taxon>Fungi</taxon>
        <taxon>Dikarya</taxon>
        <taxon>Ascomycota</taxon>
        <taxon>Pezizomycotina</taxon>
        <taxon>Dothideomycetes</taxon>
        <taxon>Dothideomycetidae</taxon>
        <taxon>Mycosphaerellales</taxon>
        <taxon>Teratosphaeriaceae</taxon>
        <taxon>Recurvomyces</taxon>
    </lineage>
</organism>
<feature type="coiled-coil region" evidence="1">
    <location>
        <begin position="489"/>
        <end position="526"/>
    </location>
</feature>
<keyword evidence="3" id="KW-0812">Transmembrane</keyword>
<evidence type="ECO:0000313" key="4">
    <source>
        <dbReference type="EMBL" id="KAK3670716.1"/>
    </source>
</evidence>
<dbReference type="AlphaFoldDB" id="A0AAE0WFD8"/>
<comment type="caution">
    <text evidence="4">The sequence shown here is derived from an EMBL/GenBank/DDBJ whole genome shotgun (WGS) entry which is preliminary data.</text>
</comment>
<feature type="compositionally biased region" description="Polar residues" evidence="2">
    <location>
        <begin position="48"/>
        <end position="70"/>
    </location>
</feature>
<protein>
    <submittedName>
        <fullName evidence="4">Uncharacterized protein</fullName>
    </submittedName>
</protein>
<keyword evidence="1" id="KW-0175">Coiled coil</keyword>
<evidence type="ECO:0000256" key="3">
    <source>
        <dbReference type="SAM" id="Phobius"/>
    </source>
</evidence>
<proteinExistence type="predicted"/>
<keyword evidence="5" id="KW-1185">Reference proteome</keyword>
<dbReference type="Proteomes" id="UP001274830">
    <property type="component" value="Unassembled WGS sequence"/>
</dbReference>
<reference evidence="4" key="1">
    <citation type="submission" date="2023-07" db="EMBL/GenBank/DDBJ databases">
        <title>Black Yeasts Isolated from many extreme environments.</title>
        <authorList>
            <person name="Coleine C."/>
            <person name="Stajich J.E."/>
            <person name="Selbmann L."/>
        </authorList>
    </citation>
    <scope>NUCLEOTIDE SEQUENCE</scope>
    <source>
        <strain evidence="4">CCFEE 5485</strain>
    </source>
</reference>
<keyword evidence="3" id="KW-1133">Transmembrane helix</keyword>
<accession>A0AAE0WFD8</accession>
<evidence type="ECO:0000256" key="1">
    <source>
        <dbReference type="SAM" id="Coils"/>
    </source>
</evidence>
<name>A0AAE0WFD8_9PEZI</name>
<evidence type="ECO:0000256" key="2">
    <source>
        <dbReference type="SAM" id="MobiDB-lite"/>
    </source>
</evidence>